<feature type="compositionally biased region" description="Basic and acidic residues" evidence="1">
    <location>
        <begin position="29"/>
        <end position="46"/>
    </location>
</feature>
<evidence type="ECO:0000313" key="3">
    <source>
        <dbReference type="Proteomes" id="UP000709351"/>
    </source>
</evidence>
<feature type="region of interest" description="Disordered" evidence="1">
    <location>
        <begin position="27"/>
        <end position="62"/>
    </location>
</feature>
<organism evidence="2 3">
    <name type="scientific">Oribacterium parvum</name>
    <dbReference type="NCBI Taxonomy" id="1501329"/>
    <lineage>
        <taxon>Bacteria</taxon>
        <taxon>Bacillati</taxon>
        <taxon>Bacillota</taxon>
        <taxon>Clostridia</taxon>
        <taxon>Lachnospirales</taxon>
        <taxon>Lachnospiraceae</taxon>
        <taxon>Oribacterium</taxon>
    </lineage>
</organism>
<dbReference type="AlphaFoldDB" id="A0A930DM77"/>
<feature type="non-terminal residue" evidence="2">
    <location>
        <position position="1"/>
    </location>
</feature>
<accession>A0A930DM77</accession>
<dbReference type="EMBL" id="JABZRD010000002">
    <property type="protein sequence ID" value="MBF1282920.1"/>
    <property type="molecule type" value="Genomic_DNA"/>
</dbReference>
<sequence length="115" mass="12413">NLPGGKKPGEAKAVGQGIREVDFNLPGGRRLEAEKHPHGHGIREVEFGLPGGISGEDKHSEGPGIRKVEFAFAGKPKAESGRESFGSAKEETVMVGGKSMKVHSWMFPKEKHEEK</sequence>
<reference evidence="2" key="1">
    <citation type="submission" date="2020-04" db="EMBL/GenBank/DDBJ databases">
        <title>Deep metagenomics examines the oral microbiome during advanced dental caries in children, revealing novel taxa and co-occurrences with host molecules.</title>
        <authorList>
            <person name="Baker J.L."/>
            <person name="Morton J.T."/>
            <person name="Dinis M."/>
            <person name="Alvarez R."/>
            <person name="Tran N.C."/>
            <person name="Knight R."/>
            <person name="Edlund A."/>
        </authorList>
    </citation>
    <scope>NUCLEOTIDE SEQUENCE</scope>
    <source>
        <strain evidence="2">JCVI_24_bin.2</strain>
    </source>
</reference>
<evidence type="ECO:0000256" key="1">
    <source>
        <dbReference type="SAM" id="MobiDB-lite"/>
    </source>
</evidence>
<protein>
    <submittedName>
        <fullName evidence="2">Uncharacterized protein</fullName>
    </submittedName>
</protein>
<name>A0A930DM77_9FIRM</name>
<gene>
    <name evidence="2" type="ORF">HXM93_00085</name>
</gene>
<comment type="caution">
    <text evidence="2">The sequence shown here is derived from an EMBL/GenBank/DDBJ whole genome shotgun (WGS) entry which is preliminary data.</text>
</comment>
<evidence type="ECO:0000313" key="2">
    <source>
        <dbReference type="EMBL" id="MBF1282920.1"/>
    </source>
</evidence>
<dbReference type="Proteomes" id="UP000709351">
    <property type="component" value="Unassembled WGS sequence"/>
</dbReference>
<proteinExistence type="predicted"/>